<dbReference type="PANTHER" id="PTHR37811:SF2">
    <property type="entry name" value="ABM DOMAIN-CONTAINING PROTEIN"/>
    <property type="match status" value="1"/>
</dbReference>
<sequence length="119" mass="13360">MIAVIFEVDLADGRMEHYLALAAALRSELEAIDGFLSVERFQSMSTPSRIVSLSFFRDEQAVQQWRNTTSHRATQARGRAGIFANYRLRVASVLRDYGMEDRAEAPADSLITHGNRNGI</sequence>
<evidence type="ECO:0000313" key="2">
    <source>
        <dbReference type="EMBL" id="MEN2786518.1"/>
    </source>
</evidence>
<organism evidence="2 3">
    <name type="scientific">Sphingomonas qilianensis</name>
    <dbReference type="NCBI Taxonomy" id="1736690"/>
    <lineage>
        <taxon>Bacteria</taxon>
        <taxon>Pseudomonadati</taxon>
        <taxon>Pseudomonadota</taxon>
        <taxon>Alphaproteobacteria</taxon>
        <taxon>Sphingomonadales</taxon>
        <taxon>Sphingomonadaceae</taxon>
        <taxon>Sphingomonas</taxon>
    </lineage>
</organism>
<dbReference type="RefSeq" id="WP_345864326.1">
    <property type="nucleotide sequence ID" value="NZ_JBDIMF010000003.1"/>
</dbReference>
<reference evidence="2 3" key="1">
    <citation type="submission" date="2024-05" db="EMBL/GenBank/DDBJ databases">
        <authorList>
            <person name="Liu Q."/>
            <person name="Xin Y.-H."/>
        </authorList>
    </citation>
    <scope>NUCLEOTIDE SEQUENCE [LARGE SCALE GENOMIC DNA]</scope>
    <source>
        <strain evidence="2 3">CGMCC 1.15349</strain>
    </source>
</reference>
<dbReference type="GO" id="GO:0004497">
    <property type="term" value="F:monooxygenase activity"/>
    <property type="evidence" value="ECO:0007669"/>
    <property type="project" value="UniProtKB-KW"/>
</dbReference>
<name>A0ABU9XTC9_9SPHN</name>
<accession>A0ABU9XTC9</accession>
<comment type="caution">
    <text evidence="2">The sequence shown here is derived from an EMBL/GenBank/DDBJ whole genome shotgun (WGS) entry which is preliminary data.</text>
</comment>
<feature type="domain" description="ABM" evidence="1">
    <location>
        <begin position="2"/>
        <end position="90"/>
    </location>
</feature>
<dbReference type="InterPro" id="IPR007138">
    <property type="entry name" value="ABM_dom"/>
</dbReference>
<proteinExistence type="predicted"/>
<dbReference type="Gene3D" id="3.30.70.100">
    <property type="match status" value="1"/>
</dbReference>
<dbReference type="EMBL" id="JBDIMF010000003">
    <property type="protein sequence ID" value="MEN2786518.1"/>
    <property type="molecule type" value="Genomic_DNA"/>
</dbReference>
<dbReference type="Pfam" id="PF03992">
    <property type="entry name" value="ABM"/>
    <property type="match status" value="1"/>
</dbReference>
<dbReference type="EC" id="1.14.-.-" evidence="2"/>
<keyword evidence="2" id="KW-0503">Monooxygenase</keyword>
<gene>
    <name evidence="2" type="ORF">ABC969_08815</name>
</gene>
<dbReference type="PANTHER" id="PTHR37811">
    <property type="entry name" value="BLL5343 PROTEIN"/>
    <property type="match status" value="1"/>
</dbReference>
<keyword evidence="3" id="KW-1185">Reference proteome</keyword>
<dbReference type="Proteomes" id="UP001404104">
    <property type="component" value="Unassembled WGS sequence"/>
</dbReference>
<dbReference type="InterPro" id="IPR011008">
    <property type="entry name" value="Dimeric_a/b-barrel"/>
</dbReference>
<dbReference type="SUPFAM" id="SSF54909">
    <property type="entry name" value="Dimeric alpha+beta barrel"/>
    <property type="match status" value="1"/>
</dbReference>
<dbReference type="InterPro" id="IPR052936">
    <property type="entry name" value="Jasmonate_Hydroxylase-like"/>
</dbReference>
<protein>
    <submittedName>
        <fullName evidence="2">Antibiotic biosynthesis monooxygenase</fullName>
        <ecNumber evidence="2">1.14.-.-</ecNumber>
    </submittedName>
</protein>
<keyword evidence="2" id="KW-0560">Oxidoreductase</keyword>
<dbReference type="PROSITE" id="PS51725">
    <property type="entry name" value="ABM"/>
    <property type="match status" value="1"/>
</dbReference>
<evidence type="ECO:0000259" key="1">
    <source>
        <dbReference type="PROSITE" id="PS51725"/>
    </source>
</evidence>
<evidence type="ECO:0000313" key="3">
    <source>
        <dbReference type="Proteomes" id="UP001404104"/>
    </source>
</evidence>